<accession>A0ACC0MMG6</accession>
<protein>
    <submittedName>
        <fullName evidence="1">Uncharacterized protein</fullName>
    </submittedName>
</protein>
<keyword evidence="2" id="KW-1185">Reference proteome</keyword>
<sequence length="58" mass="6380">MAAVGAVVVLVVSAVYVRMLRPVSVRMLGLVFVPVDLPARFCSDLVFVFRFGFFRSGD</sequence>
<evidence type="ECO:0000313" key="1">
    <source>
        <dbReference type="EMBL" id="KAI8541776.1"/>
    </source>
</evidence>
<organism evidence="1 2">
    <name type="scientific">Rhododendron molle</name>
    <name type="common">Chinese azalea</name>
    <name type="synonym">Azalea mollis</name>
    <dbReference type="NCBI Taxonomy" id="49168"/>
    <lineage>
        <taxon>Eukaryota</taxon>
        <taxon>Viridiplantae</taxon>
        <taxon>Streptophyta</taxon>
        <taxon>Embryophyta</taxon>
        <taxon>Tracheophyta</taxon>
        <taxon>Spermatophyta</taxon>
        <taxon>Magnoliopsida</taxon>
        <taxon>eudicotyledons</taxon>
        <taxon>Gunneridae</taxon>
        <taxon>Pentapetalae</taxon>
        <taxon>asterids</taxon>
        <taxon>Ericales</taxon>
        <taxon>Ericaceae</taxon>
        <taxon>Ericoideae</taxon>
        <taxon>Rhodoreae</taxon>
        <taxon>Rhododendron</taxon>
    </lineage>
</organism>
<comment type="caution">
    <text evidence="1">The sequence shown here is derived from an EMBL/GenBank/DDBJ whole genome shotgun (WGS) entry which is preliminary data.</text>
</comment>
<proteinExistence type="predicted"/>
<gene>
    <name evidence="1" type="ORF">RHMOL_Rhmol08G0088600</name>
</gene>
<dbReference type="Proteomes" id="UP001062846">
    <property type="component" value="Chromosome 8"/>
</dbReference>
<name>A0ACC0MMG6_RHOML</name>
<reference evidence="1" key="1">
    <citation type="submission" date="2022-02" db="EMBL/GenBank/DDBJ databases">
        <title>Plant Genome Project.</title>
        <authorList>
            <person name="Zhang R.-G."/>
        </authorList>
    </citation>
    <scope>NUCLEOTIDE SEQUENCE</scope>
    <source>
        <strain evidence="1">AT1</strain>
    </source>
</reference>
<dbReference type="EMBL" id="CM046395">
    <property type="protein sequence ID" value="KAI8541776.1"/>
    <property type="molecule type" value="Genomic_DNA"/>
</dbReference>
<evidence type="ECO:0000313" key="2">
    <source>
        <dbReference type="Proteomes" id="UP001062846"/>
    </source>
</evidence>